<dbReference type="Proteomes" id="UP001597063">
    <property type="component" value="Unassembled WGS sequence"/>
</dbReference>
<organism evidence="2 3">
    <name type="scientific">Actinomadura fibrosa</name>
    <dbReference type="NCBI Taxonomy" id="111802"/>
    <lineage>
        <taxon>Bacteria</taxon>
        <taxon>Bacillati</taxon>
        <taxon>Actinomycetota</taxon>
        <taxon>Actinomycetes</taxon>
        <taxon>Streptosporangiales</taxon>
        <taxon>Thermomonosporaceae</taxon>
        <taxon>Actinomadura</taxon>
    </lineage>
</organism>
<name>A0ABW2XGZ6_9ACTN</name>
<gene>
    <name evidence="2" type="ORF">ACFQZM_04545</name>
</gene>
<feature type="domain" description="RES" evidence="1">
    <location>
        <begin position="38"/>
        <end position="185"/>
    </location>
</feature>
<dbReference type="Pfam" id="PF08808">
    <property type="entry name" value="RES"/>
    <property type="match status" value="1"/>
</dbReference>
<dbReference type="SMART" id="SM00953">
    <property type="entry name" value="RES"/>
    <property type="match status" value="1"/>
</dbReference>
<evidence type="ECO:0000259" key="1">
    <source>
        <dbReference type="SMART" id="SM00953"/>
    </source>
</evidence>
<evidence type="ECO:0000313" key="3">
    <source>
        <dbReference type="Proteomes" id="UP001597063"/>
    </source>
</evidence>
<dbReference type="RefSeq" id="WP_131757291.1">
    <property type="nucleotide sequence ID" value="NZ_CAACUY010000029.1"/>
</dbReference>
<proteinExistence type="predicted"/>
<evidence type="ECO:0000313" key="2">
    <source>
        <dbReference type="EMBL" id="MFD0683756.1"/>
    </source>
</evidence>
<reference evidence="3" key="1">
    <citation type="journal article" date="2019" name="Int. J. Syst. Evol. Microbiol.">
        <title>The Global Catalogue of Microorganisms (GCM) 10K type strain sequencing project: providing services to taxonomists for standard genome sequencing and annotation.</title>
        <authorList>
            <consortium name="The Broad Institute Genomics Platform"/>
            <consortium name="The Broad Institute Genome Sequencing Center for Infectious Disease"/>
            <person name="Wu L."/>
            <person name="Ma J."/>
        </authorList>
    </citation>
    <scope>NUCLEOTIDE SEQUENCE [LARGE SCALE GENOMIC DNA]</scope>
    <source>
        <strain evidence="3">JCM 9371</strain>
    </source>
</reference>
<dbReference type="EMBL" id="JBHTGP010000003">
    <property type="protein sequence ID" value="MFD0683756.1"/>
    <property type="molecule type" value="Genomic_DNA"/>
</dbReference>
<accession>A0ABW2XGZ6</accession>
<sequence>MPVRVFPDHYREGDARCELLPRGTLLWRVHRVRRDARAFVPPRADPVSAGARFDGTSLWPYSFYYAADLPETALTESLMRDRDPTAEAHLIGYEEVAGRRLSAVRTTRELRLLRLCSATDVRAVYQDERLLWTVDESYAHTRVWAGRLWCAEGSAEGLLWMSRTNFPERALMLFGDRCDPVPLEQVPALNVELSEPDGLAAANGLLRPFHAAIAGGPS</sequence>
<keyword evidence="3" id="KW-1185">Reference proteome</keyword>
<dbReference type="InterPro" id="IPR014914">
    <property type="entry name" value="RES_dom"/>
</dbReference>
<protein>
    <submittedName>
        <fullName evidence="2">RES family NAD+ phosphorylase</fullName>
    </submittedName>
</protein>
<comment type="caution">
    <text evidence="2">The sequence shown here is derived from an EMBL/GenBank/DDBJ whole genome shotgun (WGS) entry which is preliminary data.</text>
</comment>